<protein>
    <submittedName>
        <fullName evidence="4">Integrin beta-7</fullName>
    </submittedName>
</protein>
<dbReference type="Gene3D" id="2.60.40.2370">
    <property type="entry name" value="NigD-like, C-terminal beta sandwich domain"/>
    <property type="match status" value="1"/>
</dbReference>
<gene>
    <name evidence="4" type="ORF">GAP47_03440</name>
</gene>
<evidence type="ECO:0000313" key="5">
    <source>
        <dbReference type="Proteomes" id="UP000462376"/>
    </source>
</evidence>
<organism evidence="4 5">
    <name type="scientific">Bacteroides uniformis</name>
    <dbReference type="NCBI Taxonomy" id="820"/>
    <lineage>
        <taxon>Bacteria</taxon>
        <taxon>Pseudomonadati</taxon>
        <taxon>Bacteroidota</taxon>
        <taxon>Bacteroidia</taxon>
        <taxon>Bacteroidales</taxon>
        <taxon>Bacteroidaceae</taxon>
        <taxon>Bacteroides</taxon>
    </lineage>
</organism>
<dbReference type="GO" id="GO:0007229">
    <property type="term" value="P:integrin-mediated signaling pathway"/>
    <property type="evidence" value="ECO:0007669"/>
    <property type="project" value="UniProtKB-KW"/>
</dbReference>
<dbReference type="InterPro" id="IPR038143">
    <property type="entry name" value="NigD-like_C_dom_sf"/>
</dbReference>
<dbReference type="InterPro" id="IPR035376">
    <property type="entry name" value="NigD_C"/>
</dbReference>
<dbReference type="STRING" id="820.ERS852554_03786"/>
<dbReference type="InterPro" id="IPR038179">
    <property type="entry name" value="NigD-like_N_sf"/>
</dbReference>
<dbReference type="Pfam" id="PF12667">
    <property type="entry name" value="NigD_N"/>
    <property type="match status" value="1"/>
</dbReference>
<dbReference type="Pfam" id="PF17415">
    <property type="entry name" value="NigD_C"/>
    <property type="match status" value="1"/>
</dbReference>
<proteinExistence type="predicted"/>
<reference evidence="4 5" key="1">
    <citation type="journal article" date="2019" name="Nat. Med.">
        <title>A library of human gut bacterial isolates paired with longitudinal multiomics data enables mechanistic microbiome research.</title>
        <authorList>
            <person name="Poyet M."/>
            <person name="Groussin M."/>
            <person name="Gibbons S.M."/>
            <person name="Avila-Pacheco J."/>
            <person name="Jiang X."/>
            <person name="Kearney S.M."/>
            <person name="Perrotta A.R."/>
            <person name="Berdy B."/>
            <person name="Zhao S."/>
            <person name="Lieberman T.D."/>
            <person name="Swanson P.K."/>
            <person name="Smith M."/>
            <person name="Roesemann S."/>
            <person name="Alexander J.E."/>
            <person name="Rich S.A."/>
            <person name="Livny J."/>
            <person name="Vlamakis H."/>
            <person name="Clish C."/>
            <person name="Bullock K."/>
            <person name="Deik A."/>
            <person name="Scott J."/>
            <person name="Pierce K.A."/>
            <person name="Xavier R.J."/>
            <person name="Alm E.J."/>
        </authorList>
    </citation>
    <scope>NUCLEOTIDE SEQUENCE [LARGE SCALE GENOMIC DNA]</scope>
    <source>
        <strain evidence="4 5">BIOML-A5</strain>
    </source>
</reference>
<evidence type="ECO:0000259" key="2">
    <source>
        <dbReference type="Pfam" id="PF12667"/>
    </source>
</evidence>
<dbReference type="Proteomes" id="UP000462376">
    <property type="component" value="Unassembled WGS sequence"/>
</dbReference>
<sequence length="255" mass="28922">MKRTLIMKKLHWLFMAICLAVMPALQSCDDNDGYSLGDFTPPLWATVRVTGNAFYLNCDVWGTLWPVNTDIGWYDAVDGQRVITVFNPLWDNYAGYDHAVKLLRLQNVLTKEVETLTPETEEEFGNDPVRIYKGDITISGGYMNIFFMQNLPSSTDNKHRISLVRPQEDDALYGEDGYVHLELRYNDYDDLTGRRSPGAVSYNLNSLDIPSETKGIKLKLNSEENGEVEVTFDLKTAGSNEKLTTNVDLSNMQLK</sequence>
<feature type="domain" description="NigD-like C-terminal" evidence="3">
    <location>
        <begin position="113"/>
        <end position="233"/>
    </location>
</feature>
<accession>A0A139KE38</accession>
<evidence type="ECO:0000256" key="1">
    <source>
        <dbReference type="SAM" id="SignalP"/>
    </source>
</evidence>
<name>A0A139KE38_BACUN</name>
<feature type="chain" id="PRO_5043134408" evidence="1">
    <location>
        <begin position="28"/>
        <end position="255"/>
    </location>
</feature>
<keyword evidence="4" id="KW-0401">Integrin</keyword>
<evidence type="ECO:0000313" key="4">
    <source>
        <dbReference type="EMBL" id="KAB4240219.1"/>
    </source>
</evidence>
<dbReference type="AlphaFoldDB" id="A0A139KE38"/>
<keyword evidence="1" id="KW-0732">Signal</keyword>
<comment type="caution">
    <text evidence="4">The sequence shown here is derived from an EMBL/GenBank/DDBJ whole genome shotgun (WGS) entry which is preliminary data.</text>
</comment>
<dbReference type="PROSITE" id="PS51257">
    <property type="entry name" value="PROKAR_LIPOPROTEIN"/>
    <property type="match status" value="1"/>
</dbReference>
<evidence type="ECO:0000259" key="3">
    <source>
        <dbReference type="Pfam" id="PF17415"/>
    </source>
</evidence>
<dbReference type="InterPro" id="IPR024299">
    <property type="entry name" value="NigD-like_OB_dom"/>
</dbReference>
<feature type="signal peptide" evidence="1">
    <location>
        <begin position="1"/>
        <end position="27"/>
    </location>
</feature>
<dbReference type="EMBL" id="WCTL01000002">
    <property type="protein sequence ID" value="KAB4240219.1"/>
    <property type="molecule type" value="Genomic_DNA"/>
</dbReference>
<dbReference type="Gene3D" id="2.40.50.500">
    <property type="entry name" value="NigD-like N-terminal OB domain"/>
    <property type="match status" value="1"/>
</dbReference>
<feature type="domain" description="NigD-like N-terminal OB" evidence="2">
    <location>
        <begin position="45"/>
        <end position="108"/>
    </location>
</feature>